<accession>A0A9N9AMC2</accession>
<organism evidence="1 2">
    <name type="scientific">Paraglomus brasilianum</name>
    <dbReference type="NCBI Taxonomy" id="144538"/>
    <lineage>
        <taxon>Eukaryota</taxon>
        <taxon>Fungi</taxon>
        <taxon>Fungi incertae sedis</taxon>
        <taxon>Mucoromycota</taxon>
        <taxon>Glomeromycotina</taxon>
        <taxon>Glomeromycetes</taxon>
        <taxon>Paraglomerales</taxon>
        <taxon>Paraglomeraceae</taxon>
        <taxon>Paraglomus</taxon>
    </lineage>
</organism>
<evidence type="ECO:0000313" key="2">
    <source>
        <dbReference type="Proteomes" id="UP000789739"/>
    </source>
</evidence>
<dbReference type="EMBL" id="CAJVPI010000460">
    <property type="protein sequence ID" value="CAG8538081.1"/>
    <property type="molecule type" value="Genomic_DNA"/>
</dbReference>
<gene>
    <name evidence="1" type="ORF">PBRASI_LOCUS4448</name>
</gene>
<sequence>MTSSMLPTASSSVTSSPTSFVFSSTSLPLTPTSPLSVGVCPSLPIDLFPLILEHLNDHTQALSRCMQVNWTWAHMTVSILYRNPLKIARPDSHYHLISTYLACITRDERQRLVNQRIRIPRRKPPKFNYFEYCTSLEFSYVLFATSSWYMNCHRKISLKDEPVLISNVIIKSIIRKAKFLRSFSTGPKAYRFSQTFKEILTLLAVKQKRLDFFGINLDVDLSATDPITLPELVSYLVKSQNGLRELEVRNVSNGLEDVIKAMINQKRTLSKLKFHSCDFLTVYHGYWIYKLENLQSLQLNHCRNVIDLSAEIDQTMARVDGDDRKCYEWSRRPGGVGNRNGWRRQLEYA</sequence>
<protein>
    <submittedName>
        <fullName evidence="1">4245_t:CDS:1</fullName>
    </submittedName>
</protein>
<dbReference type="AlphaFoldDB" id="A0A9N9AMC2"/>
<dbReference type="OrthoDB" id="5297217at2759"/>
<dbReference type="Proteomes" id="UP000789739">
    <property type="component" value="Unassembled WGS sequence"/>
</dbReference>
<keyword evidence="2" id="KW-1185">Reference proteome</keyword>
<comment type="caution">
    <text evidence="1">The sequence shown here is derived from an EMBL/GenBank/DDBJ whole genome shotgun (WGS) entry which is preliminary data.</text>
</comment>
<reference evidence="1" key="1">
    <citation type="submission" date="2021-06" db="EMBL/GenBank/DDBJ databases">
        <authorList>
            <person name="Kallberg Y."/>
            <person name="Tangrot J."/>
            <person name="Rosling A."/>
        </authorList>
    </citation>
    <scope>NUCLEOTIDE SEQUENCE</scope>
    <source>
        <strain evidence="1">BR232B</strain>
    </source>
</reference>
<proteinExistence type="predicted"/>
<name>A0A9N9AMC2_9GLOM</name>
<dbReference type="SUPFAM" id="SSF52047">
    <property type="entry name" value="RNI-like"/>
    <property type="match status" value="1"/>
</dbReference>
<evidence type="ECO:0000313" key="1">
    <source>
        <dbReference type="EMBL" id="CAG8538081.1"/>
    </source>
</evidence>